<sequence>MLKTYTDYINKIAISIPDKFIDVKTGETHSVSQKLQEQIEYHANNSTLIHLVFSALNQYLKPKAANGVTEEILHELSEIKRMIEHGYIPMNHSPQSFDSNNQNLTPKSVDLKEVEDVLEAFGG</sequence>
<name>I3E483_BACMT</name>
<dbReference type="Proteomes" id="UP000010523">
    <property type="component" value="Unassembled WGS sequence"/>
</dbReference>
<dbReference type="PATRIC" id="fig|997296.3.peg.52"/>
<dbReference type="STRING" id="997296.PB1_00115"/>
<gene>
    <name evidence="1" type="ORF">PB1_00115</name>
</gene>
<keyword evidence="2" id="KW-1185">Reference proteome</keyword>
<dbReference type="eggNOG" id="ENOG50338AA">
    <property type="taxonomic scope" value="Bacteria"/>
</dbReference>
<organism evidence="1 2">
    <name type="scientific">Bacillus methanolicus PB1</name>
    <dbReference type="NCBI Taxonomy" id="997296"/>
    <lineage>
        <taxon>Bacteria</taxon>
        <taxon>Bacillati</taxon>
        <taxon>Bacillota</taxon>
        <taxon>Bacilli</taxon>
        <taxon>Bacillales</taxon>
        <taxon>Bacillaceae</taxon>
        <taxon>Bacillus</taxon>
    </lineage>
</organism>
<evidence type="ECO:0000313" key="2">
    <source>
        <dbReference type="Proteomes" id="UP000010523"/>
    </source>
</evidence>
<reference evidence="1 2" key="1">
    <citation type="journal article" date="2012" name="Appl. Environ. Microbiol.">
        <title>Genome Sequence of Thermotolerant Bacillus methanolicus: Features and Regulation Related to Methylotrophy and Production of L-Lysine and L-Glutamate from Methanol.</title>
        <authorList>
            <person name="Heggeset T.M."/>
            <person name="Krog A."/>
            <person name="Balzer S."/>
            <person name="Wentzel A."/>
            <person name="Ellingsen T.E."/>
            <person name="Brautaset T."/>
        </authorList>
    </citation>
    <scope>NUCLEOTIDE SEQUENCE [LARGE SCALE GENOMIC DNA]</scope>
    <source>
        <strain evidence="1 2">PB1</strain>
    </source>
</reference>
<evidence type="ECO:0000313" key="1">
    <source>
        <dbReference type="EMBL" id="EIJ81304.1"/>
    </source>
</evidence>
<comment type="caution">
    <text evidence="1">The sequence shown here is derived from an EMBL/GenBank/DDBJ whole genome shotgun (WGS) entry which is preliminary data.</text>
</comment>
<accession>I3E483</accession>
<dbReference type="EMBL" id="AFEU01000001">
    <property type="protein sequence ID" value="EIJ81304.1"/>
    <property type="molecule type" value="Genomic_DNA"/>
</dbReference>
<dbReference type="RefSeq" id="WP_003349968.1">
    <property type="nucleotide sequence ID" value="NZ_AFEU01000001.1"/>
</dbReference>
<proteinExistence type="predicted"/>
<protein>
    <submittedName>
        <fullName evidence="1">Uncharacterized protein</fullName>
    </submittedName>
</protein>
<dbReference type="AlphaFoldDB" id="I3E483"/>